<dbReference type="InterPro" id="IPR012334">
    <property type="entry name" value="Pectin_lyas_fold"/>
</dbReference>
<comment type="caution">
    <text evidence="1">The sequence shown here is derived from an EMBL/GenBank/DDBJ whole genome shotgun (WGS) entry which is preliminary data.</text>
</comment>
<organism evidence="1 2">
    <name type="scientific">Victivallis lenta</name>
    <dbReference type="NCBI Taxonomy" id="2606640"/>
    <lineage>
        <taxon>Bacteria</taxon>
        <taxon>Pseudomonadati</taxon>
        <taxon>Lentisphaerota</taxon>
        <taxon>Lentisphaeria</taxon>
        <taxon>Victivallales</taxon>
        <taxon>Victivallaceae</taxon>
        <taxon>Victivallis</taxon>
    </lineage>
</organism>
<dbReference type="InterPro" id="IPR011050">
    <property type="entry name" value="Pectin_lyase_fold/virulence"/>
</dbReference>
<dbReference type="RefSeq" id="WP_154419892.1">
    <property type="nucleotide sequence ID" value="NZ_VUNS01000024.1"/>
</dbReference>
<accession>A0A844G7L6</accession>
<name>A0A844G7L6_9BACT</name>
<proteinExistence type="predicted"/>
<gene>
    <name evidence="1" type="ORF">FYJ85_17645</name>
</gene>
<sequence>MNIIEIKHIRGNASASIEDALGKIIPGEKNLIRFEKGIYQFDWEGSRTDVEIDCGYLRSSRKHVLFALEKLTDLTIDGNGSEFLFLDRMFPFYLQQCSNVTLKNFTIDFACSMLTQGTVVASDNSGFELKIDRSLFRCRTDAEGHVIFDCGRSSFSSAGNCPILLGNAQGGRPPWDYIFAGSTQADTSHLPTGFIWTDAEETPDGIRFRYRKASRILLFPIGDELFFNYMPRQNINIYMQNCKGIRLDGISIYRSGGMGIVADFSENISIDRCRIVVRPGRGECRSTTADGMFFSQCSGLISIRNSRISNTLDDALNIHGFYTRIVSVAGRTVRFQHANASHGKRIPYTCGDKLTVSDPETQNRKAIVTAADVRPEPDGTVLMQLQEETPGLKAGDIMENETRAADFLFENNEVEGVPHLRISDNGKLRIRNNTFKRIESVYFCDLLAYWYECGAIKDLVMENNDFIDCPTGGEYAITVESSRRVTSDIRNQNIRILNNRFTGGSGRNIRVQMADRVIISGNSYTAAENVEPIELRNCTEVSCRETTSDIVR</sequence>
<keyword evidence="2" id="KW-1185">Reference proteome</keyword>
<protein>
    <recommendedName>
        <fullName evidence="3">Parallel beta helix pectate lyase-like protein</fullName>
    </recommendedName>
</protein>
<evidence type="ECO:0000313" key="2">
    <source>
        <dbReference type="Proteomes" id="UP000435649"/>
    </source>
</evidence>
<dbReference type="SUPFAM" id="SSF51126">
    <property type="entry name" value="Pectin lyase-like"/>
    <property type="match status" value="1"/>
</dbReference>
<dbReference type="InterPro" id="IPR006626">
    <property type="entry name" value="PbH1"/>
</dbReference>
<dbReference type="Proteomes" id="UP000435649">
    <property type="component" value="Unassembled WGS sequence"/>
</dbReference>
<reference evidence="1 2" key="1">
    <citation type="submission" date="2019-08" db="EMBL/GenBank/DDBJ databases">
        <title>In-depth cultivation of the pig gut microbiome towards novel bacterial diversity and tailored functional studies.</title>
        <authorList>
            <person name="Wylensek D."/>
            <person name="Hitch T.C.A."/>
            <person name="Clavel T."/>
        </authorList>
    </citation>
    <scope>NUCLEOTIDE SEQUENCE [LARGE SCALE GENOMIC DNA]</scope>
    <source>
        <strain evidence="1 2">BBE-744-WT-12</strain>
    </source>
</reference>
<dbReference type="AlphaFoldDB" id="A0A844G7L6"/>
<dbReference type="EMBL" id="VUNS01000024">
    <property type="protein sequence ID" value="MST98862.1"/>
    <property type="molecule type" value="Genomic_DNA"/>
</dbReference>
<dbReference type="SMART" id="SM00710">
    <property type="entry name" value="PbH1"/>
    <property type="match status" value="4"/>
</dbReference>
<dbReference type="Gene3D" id="2.160.20.10">
    <property type="entry name" value="Single-stranded right-handed beta-helix, Pectin lyase-like"/>
    <property type="match status" value="2"/>
</dbReference>
<evidence type="ECO:0000313" key="1">
    <source>
        <dbReference type="EMBL" id="MST98862.1"/>
    </source>
</evidence>
<evidence type="ECO:0008006" key="3">
    <source>
        <dbReference type="Google" id="ProtNLM"/>
    </source>
</evidence>